<dbReference type="Proteomes" id="UP000002531">
    <property type="component" value="Chromosome"/>
</dbReference>
<dbReference type="PANTHER" id="PTHR43540:SF6">
    <property type="entry name" value="ISOCHORISMATASE-LIKE DOMAIN-CONTAINING PROTEIN"/>
    <property type="match status" value="1"/>
</dbReference>
<keyword evidence="4" id="KW-1185">Reference proteome</keyword>
<dbReference type="RefSeq" id="WP_011315866.1">
    <property type="nucleotide sequence ID" value="NC_007406.1"/>
</dbReference>
<dbReference type="PANTHER" id="PTHR43540">
    <property type="entry name" value="PEROXYUREIDOACRYLATE/UREIDOACRYLATE AMIDOHYDROLASE-RELATED"/>
    <property type="match status" value="1"/>
</dbReference>
<dbReference type="InterPro" id="IPR036380">
    <property type="entry name" value="Isochorismatase-like_sf"/>
</dbReference>
<dbReference type="KEGG" id="nwi:Nwi_2663"/>
<evidence type="ECO:0000313" key="4">
    <source>
        <dbReference type="Proteomes" id="UP000002531"/>
    </source>
</evidence>
<organism evidence="3 4">
    <name type="scientific">Nitrobacter winogradskyi (strain ATCC 25391 / DSM 10237 / CIP 104748 / NCIMB 11846 / Nb-255)</name>
    <dbReference type="NCBI Taxonomy" id="323098"/>
    <lineage>
        <taxon>Bacteria</taxon>
        <taxon>Pseudomonadati</taxon>
        <taxon>Pseudomonadota</taxon>
        <taxon>Alphaproteobacteria</taxon>
        <taxon>Hyphomicrobiales</taxon>
        <taxon>Nitrobacteraceae</taxon>
        <taxon>Nitrobacter</taxon>
    </lineage>
</organism>
<dbReference type="InterPro" id="IPR050272">
    <property type="entry name" value="Isochorismatase-like_hydrls"/>
</dbReference>
<feature type="domain" description="Isochorismatase-like" evidence="2">
    <location>
        <begin position="13"/>
        <end position="187"/>
    </location>
</feature>
<dbReference type="SUPFAM" id="SSF52499">
    <property type="entry name" value="Isochorismatase-like hydrolases"/>
    <property type="match status" value="1"/>
</dbReference>
<protein>
    <submittedName>
        <fullName evidence="3">Isochorismatase hydrolase</fullName>
    </submittedName>
</protein>
<reference evidence="3 4" key="1">
    <citation type="journal article" date="2006" name="Appl. Environ. Microbiol.">
        <title>Genome sequence of the chemolithoautotrophic nitrite-oxidizing bacterium Nitrobacter winogradskyi Nb-255.</title>
        <authorList>
            <person name="Starkenburg S.R."/>
            <person name="Chain P.S."/>
            <person name="Sayavedra-Soto L.A."/>
            <person name="Hauser L."/>
            <person name="Land M.L."/>
            <person name="Larimer F.W."/>
            <person name="Malfatti S.A."/>
            <person name="Klotz M.G."/>
            <person name="Bottomley P.J."/>
            <person name="Arp D.J."/>
            <person name="Hickey W.J."/>
        </authorList>
    </citation>
    <scope>NUCLEOTIDE SEQUENCE [LARGE SCALE GENOMIC DNA]</scope>
    <source>
        <strain evidence="4">ATCC 25391 / DSM 10237 / CIP 104748 / NCIMB 11846 / Nb-255</strain>
    </source>
</reference>
<accession>Q3SP75</accession>
<name>Q3SP75_NITWN</name>
<dbReference type="OrthoDB" id="9811489at2"/>
<dbReference type="EMBL" id="CP000115">
    <property type="protein sequence ID" value="ABA05916.1"/>
    <property type="molecule type" value="Genomic_DNA"/>
</dbReference>
<dbReference type="HOGENOM" id="CLU_091983_0_0_5"/>
<dbReference type="STRING" id="323098.Nwi_2663"/>
<dbReference type="AlphaFoldDB" id="Q3SP75"/>
<dbReference type="CDD" id="cd00431">
    <property type="entry name" value="cysteine_hydrolases"/>
    <property type="match status" value="1"/>
</dbReference>
<dbReference type="eggNOG" id="COG1335">
    <property type="taxonomic scope" value="Bacteria"/>
</dbReference>
<evidence type="ECO:0000256" key="1">
    <source>
        <dbReference type="ARBA" id="ARBA00022801"/>
    </source>
</evidence>
<gene>
    <name evidence="3" type="ordered locus">Nwi_2663</name>
</gene>
<evidence type="ECO:0000313" key="3">
    <source>
        <dbReference type="EMBL" id="ABA05916.1"/>
    </source>
</evidence>
<proteinExistence type="predicted"/>
<dbReference type="InterPro" id="IPR000868">
    <property type="entry name" value="Isochorismatase-like_dom"/>
</dbReference>
<dbReference type="Pfam" id="PF00857">
    <property type="entry name" value="Isochorismatase"/>
    <property type="match status" value="1"/>
</dbReference>
<dbReference type="GO" id="GO:0016787">
    <property type="term" value="F:hydrolase activity"/>
    <property type="evidence" value="ECO:0007669"/>
    <property type="project" value="UniProtKB-KW"/>
</dbReference>
<sequence length="202" mass="22492">MGKLKAAPGPHSIHLCIDMQRLFDEGGPWPAPWMARVLPTVERLVTHAPERTVFTRFIPPQKPEKATGMWRAYYAKWPRVTRNVMDLSLLRLVPELETFAPPAHVIDKPAYSAFTASALQSYLAEMGVDTLLITGSETDVCVLATVLSAVDLGYRTIVVKDGLCSSSDETHDASLRLYAQRFNVQVELTDAAELIDSWRPDP</sequence>
<keyword evidence="1 3" id="KW-0378">Hydrolase</keyword>
<evidence type="ECO:0000259" key="2">
    <source>
        <dbReference type="Pfam" id="PF00857"/>
    </source>
</evidence>
<dbReference type="Gene3D" id="3.40.50.850">
    <property type="entry name" value="Isochorismatase-like"/>
    <property type="match status" value="1"/>
</dbReference>